<evidence type="ECO:0000259" key="4">
    <source>
        <dbReference type="PROSITE" id="PS01124"/>
    </source>
</evidence>
<sequence>MVCRNAGRLSPEAGWAALVGGGMRLTDYGMYGYALACAESMRGACELAVRYHGLATPVMRIAFEVEHDVASWVLPTLDEAALPDVDTDLFRALLEMQLGTHVSLTKHVMGAWCMPARANFALPRPRYAGLLERVLECTVAFDQPRTQVDYPAEWLDRTPQFANPIAATQVSAACAKLLEDHKWSSGMSRRVYAELTRTPGRFPSIDEIAAGLCINARTLRRRLNEEGTTYLELLASVRQALAVDYLSTSFLEVDDIAAALGFSDAASFRHAFKRWTGRTPNEYRAGAASPSAG</sequence>
<keyword evidence="2" id="KW-0238">DNA-binding</keyword>
<dbReference type="SUPFAM" id="SSF46689">
    <property type="entry name" value="Homeodomain-like"/>
    <property type="match status" value="1"/>
</dbReference>
<reference evidence="5 6" key="1">
    <citation type="submission" date="2023-03" db="EMBL/GenBank/DDBJ databases">
        <title>Diaphorobacter basophil sp. nov., isolated from a sewage-treatment plant.</title>
        <authorList>
            <person name="Yang K."/>
        </authorList>
    </citation>
    <scope>NUCLEOTIDE SEQUENCE [LARGE SCALE GENOMIC DNA]</scope>
    <source>
        <strain evidence="5 6">Y-1</strain>
    </source>
</reference>
<dbReference type="RefSeq" id="WP_317700992.1">
    <property type="nucleotide sequence ID" value="NZ_CP136921.1"/>
</dbReference>
<evidence type="ECO:0000256" key="1">
    <source>
        <dbReference type="ARBA" id="ARBA00023015"/>
    </source>
</evidence>
<organism evidence="5 6">
    <name type="scientific">Diaphorobacter limosus</name>
    <dbReference type="NCBI Taxonomy" id="3036128"/>
    <lineage>
        <taxon>Bacteria</taxon>
        <taxon>Pseudomonadati</taxon>
        <taxon>Pseudomonadota</taxon>
        <taxon>Betaproteobacteria</taxon>
        <taxon>Burkholderiales</taxon>
        <taxon>Comamonadaceae</taxon>
        <taxon>Diaphorobacter</taxon>
    </lineage>
</organism>
<dbReference type="Pfam" id="PF12833">
    <property type="entry name" value="HTH_18"/>
    <property type="match status" value="1"/>
</dbReference>
<dbReference type="SMART" id="SM00342">
    <property type="entry name" value="HTH_ARAC"/>
    <property type="match status" value="1"/>
</dbReference>
<dbReference type="EMBL" id="CP136921">
    <property type="protein sequence ID" value="WOO31513.1"/>
    <property type="molecule type" value="Genomic_DNA"/>
</dbReference>
<dbReference type="InterPro" id="IPR020449">
    <property type="entry name" value="Tscrpt_reg_AraC-type_HTH"/>
</dbReference>
<dbReference type="InterPro" id="IPR018060">
    <property type="entry name" value="HTH_AraC"/>
</dbReference>
<name>A0ABZ0J0G1_9BURK</name>
<gene>
    <name evidence="5" type="ORF">P4826_13980</name>
</gene>
<proteinExistence type="predicted"/>
<evidence type="ECO:0000256" key="2">
    <source>
        <dbReference type="ARBA" id="ARBA00023125"/>
    </source>
</evidence>
<dbReference type="PANTHER" id="PTHR47894:SF1">
    <property type="entry name" value="HTH-TYPE TRANSCRIPTIONAL REGULATOR VQSM"/>
    <property type="match status" value="1"/>
</dbReference>
<dbReference type="Proteomes" id="UP001303211">
    <property type="component" value="Chromosome"/>
</dbReference>
<dbReference type="Gene3D" id="1.10.10.60">
    <property type="entry name" value="Homeodomain-like"/>
    <property type="match status" value="1"/>
</dbReference>
<dbReference type="Pfam" id="PF12625">
    <property type="entry name" value="Arabinose_bd"/>
    <property type="match status" value="1"/>
</dbReference>
<accession>A0ABZ0J0G1</accession>
<dbReference type="InterPro" id="IPR009057">
    <property type="entry name" value="Homeodomain-like_sf"/>
</dbReference>
<protein>
    <submittedName>
        <fullName evidence="5">AraC family transcriptional regulator ligand-binding domain-containing protein</fullName>
    </submittedName>
</protein>
<evidence type="ECO:0000256" key="3">
    <source>
        <dbReference type="ARBA" id="ARBA00023163"/>
    </source>
</evidence>
<keyword evidence="1" id="KW-0805">Transcription regulation</keyword>
<evidence type="ECO:0000313" key="5">
    <source>
        <dbReference type="EMBL" id="WOO31513.1"/>
    </source>
</evidence>
<feature type="domain" description="HTH araC/xylS-type" evidence="4">
    <location>
        <begin position="189"/>
        <end position="286"/>
    </location>
</feature>
<dbReference type="PANTHER" id="PTHR47894">
    <property type="entry name" value="HTH-TYPE TRANSCRIPTIONAL REGULATOR GADX"/>
    <property type="match status" value="1"/>
</dbReference>
<evidence type="ECO:0000313" key="6">
    <source>
        <dbReference type="Proteomes" id="UP001303211"/>
    </source>
</evidence>
<keyword evidence="6" id="KW-1185">Reference proteome</keyword>
<dbReference type="PRINTS" id="PR00032">
    <property type="entry name" value="HTHARAC"/>
</dbReference>
<dbReference type="InterPro" id="IPR032687">
    <property type="entry name" value="AraC-type_N"/>
</dbReference>
<dbReference type="PROSITE" id="PS01124">
    <property type="entry name" value="HTH_ARAC_FAMILY_2"/>
    <property type="match status" value="1"/>
</dbReference>
<keyword evidence="3" id="KW-0804">Transcription</keyword>